<evidence type="ECO:0000313" key="3">
    <source>
        <dbReference type="Proteomes" id="UP000235388"/>
    </source>
</evidence>
<organism evidence="2 3">
    <name type="scientific">Puccinia coronata f. sp. avenae</name>
    <dbReference type="NCBI Taxonomy" id="200324"/>
    <lineage>
        <taxon>Eukaryota</taxon>
        <taxon>Fungi</taxon>
        <taxon>Dikarya</taxon>
        <taxon>Basidiomycota</taxon>
        <taxon>Pucciniomycotina</taxon>
        <taxon>Pucciniomycetes</taxon>
        <taxon>Pucciniales</taxon>
        <taxon>Pucciniaceae</taxon>
        <taxon>Puccinia</taxon>
    </lineage>
</organism>
<keyword evidence="1" id="KW-1133">Transmembrane helix</keyword>
<keyword evidence="1" id="KW-0472">Membrane</keyword>
<evidence type="ECO:0000256" key="1">
    <source>
        <dbReference type="SAM" id="Phobius"/>
    </source>
</evidence>
<name>A0A2N5T4W0_9BASI</name>
<feature type="transmembrane region" description="Helical" evidence="1">
    <location>
        <begin position="44"/>
        <end position="62"/>
    </location>
</feature>
<dbReference type="AlphaFoldDB" id="A0A2N5T4W0"/>
<sequence length="415" mass="47411">MPPCRSKFPVRTLLPDANTQQSVLHSISAPNTIIQMTKQFLVRFRAFLLASLIFSGVAIVLAQPRRYTLRLFGKDIEYFPEVAESSSRARQATPELTLTLEDKEHLYLTRSADRQVAGHVVRIEYDPAKSDRNVVPSIKLSTPYKKLAYFVDLLQEKILDRAYLILSGIAIVLAQPKPSNLRLFGQNIEYFTEVAESSSGAQEEANQDKAWLQAEELKYHGRKKMSPEALEQYKNFETATASKEIHCKPKVFQEKHPSLPLIMTQPLDSQGTCHHVVRIAYNPVTQRKMVTSIDLAQHYRQLTYYVDLLHEIILERASIVDQTKKTSLTKMLYKWIHQQILGGKPKTSGEKLEIYPLVGRVDVQRWRTLIAVYEYTKTQEELAIYLSGSGTPELAEETAYKVVQNYLAEHIGEKT</sequence>
<reference evidence="2 3" key="1">
    <citation type="submission" date="2017-11" db="EMBL/GenBank/DDBJ databases">
        <title>De novo assembly and phasing of dikaryotic genomes from two isolates of Puccinia coronata f. sp. avenae, the causal agent of oat crown rust.</title>
        <authorList>
            <person name="Miller M.E."/>
            <person name="Zhang Y."/>
            <person name="Omidvar V."/>
            <person name="Sperschneider J."/>
            <person name="Schwessinger B."/>
            <person name="Raley C."/>
            <person name="Palmer J.M."/>
            <person name="Garnica D."/>
            <person name="Upadhyaya N."/>
            <person name="Rathjen J."/>
            <person name="Taylor J.M."/>
            <person name="Park R.F."/>
            <person name="Dodds P.N."/>
            <person name="Hirsch C.D."/>
            <person name="Kianian S.F."/>
            <person name="Figueroa M."/>
        </authorList>
    </citation>
    <scope>NUCLEOTIDE SEQUENCE [LARGE SCALE GENOMIC DNA]</scope>
    <source>
        <strain evidence="2">12NC29</strain>
    </source>
</reference>
<gene>
    <name evidence="2" type="ORF">PCANC_13601</name>
</gene>
<comment type="caution">
    <text evidence="2">The sequence shown here is derived from an EMBL/GenBank/DDBJ whole genome shotgun (WGS) entry which is preliminary data.</text>
</comment>
<protein>
    <submittedName>
        <fullName evidence="2">Uncharacterized protein</fullName>
    </submittedName>
</protein>
<keyword evidence="1" id="KW-0812">Transmembrane</keyword>
<dbReference type="Proteomes" id="UP000235388">
    <property type="component" value="Unassembled WGS sequence"/>
</dbReference>
<accession>A0A2N5T4W0</accession>
<evidence type="ECO:0000313" key="2">
    <source>
        <dbReference type="EMBL" id="PLW20537.1"/>
    </source>
</evidence>
<dbReference type="EMBL" id="PGCJ01000795">
    <property type="protein sequence ID" value="PLW20537.1"/>
    <property type="molecule type" value="Genomic_DNA"/>
</dbReference>
<keyword evidence="3" id="KW-1185">Reference proteome</keyword>
<proteinExistence type="predicted"/>